<reference evidence="2" key="1">
    <citation type="submission" date="2025-08" db="UniProtKB">
        <authorList>
            <consortium name="Ensembl"/>
        </authorList>
    </citation>
    <scope>IDENTIFICATION</scope>
</reference>
<evidence type="ECO:0000313" key="2">
    <source>
        <dbReference type="Ensembl" id="ENSPMEP00000016289.1"/>
    </source>
</evidence>
<keyword evidence="3" id="KW-1185">Reference proteome</keyword>
<proteinExistence type="predicted"/>
<protein>
    <recommendedName>
        <fullName evidence="4">Secreted protein</fullName>
    </recommendedName>
</protein>
<accession>A0A3B3XMN4</accession>
<evidence type="ECO:0008006" key="4">
    <source>
        <dbReference type="Google" id="ProtNLM"/>
    </source>
</evidence>
<feature type="chain" id="PRO_5017190458" description="Secreted protein" evidence="1">
    <location>
        <begin position="19"/>
        <end position="70"/>
    </location>
</feature>
<keyword evidence="1" id="KW-0732">Signal</keyword>
<evidence type="ECO:0000256" key="1">
    <source>
        <dbReference type="SAM" id="SignalP"/>
    </source>
</evidence>
<dbReference type="AlphaFoldDB" id="A0A3B3XMN4"/>
<reference evidence="2" key="2">
    <citation type="submission" date="2025-09" db="UniProtKB">
        <authorList>
            <consortium name="Ensembl"/>
        </authorList>
    </citation>
    <scope>IDENTIFICATION</scope>
</reference>
<evidence type="ECO:0000313" key="3">
    <source>
        <dbReference type="Proteomes" id="UP000261480"/>
    </source>
</evidence>
<sequence length="70" mass="8038">MFLSFFFFFLALPDLLNCEVVDSSESAAGSSFCFLTARNRIKPKLMLLLISLHSSDFIFKKLTSMENRLH</sequence>
<dbReference type="Proteomes" id="UP000261480">
    <property type="component" value="Unplaced"/>
</dbReference>
<name>A0A3B3XMN4_9TELE</name>
<organism evidence="2 3">
    <name type="scientific">Poecilia mexicana</name>
    <dbReference type="NCBI Taxonomy" id="48701"/>
    <lineage>
        <taxon>Eukaryota</taxon>
        <taxon>Metazoa</taxon>
        <taxon>Chordata</taxon>
        <taxon>Craniata</taxon>
        <taxon>Vertebrata</taxon>
        <taxon>Euteleostomi</taxon>
        <taxon>Actinopterygii</taxon>
        <taxon>Neopterygii</taxon>
        <taxon>Teleostei</taxon>
        <taxon>Neoteleostei</taxon>
        <taxon>Acanthomorphata</taxon>
        <taxon>Ovalentaria</taxon>
        <taxon>Atherinomorphae</taxon>
        <taxon>Cyprinodontiformes</taxon>
        <taxon>Poeciliidae</taxon>
        <taxon>Poeciliinae</taxon>
        <taxon>Poecilia</taxon>
    </lineage>
</organism>
<dbReference type="Ensembl" id="ENSPMET00000024829.1">
    <property type="protein sequence ID" value="ENSPMEP00000016289.1"/>
    <property type="gene ID" value="ENSPMEG00000018941.1"/>
</dbReference>
<feature type="signal peptide" evidence="1">
    <location>
        <begin position="1"/>
        <end position="18"/>
    </location>
</feature>